<feature type="signal peptide" evidence="10">
    <location>
        <begin position="1"/>
        <end position="22"/>
    </location>
</feature>
<keyword evidence="9" id="KW-0424">Laminin EGF-like domain</keyword>
<organism evidence="12 13">
    <name type="scientific">Bugula neritina</name>
    <name type="common">Brown bryozoan</name>
    <name type="synonym">Sertularia neritina</name>
    <dbReference type="NCBI Taxonomy" id="10212"/>
    <lineage>
        <taxon>Eukaryota</taxon>
        <taxon>Metazoa</taxon>
        <taxon>Spiralia</taxon>
        <taxon>Lophotrochozoa</taxon>
        <taxon>Bryozoa</taxon>
        <taxon>Gymnolaemata</taxon>
        <taxon>Cheilostomatida</taxon>
        <taxon>Flustrina</taxon>
        <taxon>Buguloidea</taxon>
        <taxon>Bugulidae</taxon>
        <taxon>Bugula</taxon>
    </lineage>
</organism>
<reference evidence="12" key="1">
    <citation type="submission" date="2020-06" db="EMBL/GenBank/DDBJ databases">
        <title>Draft genome of Bugula neritina, a colonial animal packing powerful symbionts and potential medicines.</title>
        <authorList>
            <person name="Rayko M."/>
        </authorList>
    </citation>
    <scope>NUCLEOTIDE SEQUENCE [LARGE SCALE GENOMIC DNA]</scope>
    <source>
        <strain evidence="12">Kwan_BN1</strain>
    </source>
</reference>
<dbReference type="FunFam" id="2.170.300.10:FF:000001">
    <property type="entry name" value="Laminin subunit beta-1"/>
    <property type="match status" value="1"/>
</dbReference>
<name>A0A7J7JXD9_BUGNE</name>
<dbReference type="SUPFAM" id="SSF57196">
    <property type="entry name" value="EGF/Laminin"/>
    <property type="match status" value="2"/>
</dbReference>
<keyword evidence="10" id="KW-0732">Signal</keyword>
<evidence type="ECO:0000313" key="13">
    <source>
        <dbReference type="Proteomes" id="UP000593567"/>
    </source>
</evidence>
<evidence type="ECO:0000256" key="7">
    <source>
        <dbReference type="ARBA" id="ARBA00023157"/>
    </source>
</evidence>
<feature type="domain" description="Laminin N-terminal" evidence="11">
    <location>
        <begin position="30"/>
        <end position="269"/>
    </location>
</feature>
<evidence type="ECO:0000256" key="1">
    <source>
        <dbReference type="ARBA" id="ARBA00004302"/>
    </source>
</evidence>
<protein>
    <submittedName>
        <fullName evidence="12">LAMB1</fullName>
    </submittedName>
</protein>
<dbReference type="Pfam" id="PF00055">
    <property type="entry name" value="Laminin_N"/>
    <property type="match status" value="1"/>
</dbReference>
<evidence type="ECO:0000256" key="9">
    <source>
        <dbReference type="ARBA" id="ARBA00023292"/>
    </source>
</evidence>
<dbReference type="PANTHER" id="PTHR10574">
    <property type="entry name" value="NETRIN/LAMININ-RELATED"/>
    <property type="match status" value="1"/>
</dbReference>
<dbReference type="GO" id="GO:0034446">
    <property type="term" value="P:substrate adhesion-dependent cell spreading"/>
    <property type="evidence" value="ECO:0007669"/>
    <property type="project" value="TreeGrafter"/>
</dbReference>
<dbReference type="InterPro" id="IPR008211">
    <property type="entry name" value="Laminin_N"/>
</dbReference>
<keyword evidence="3" id="KW-0272">Extracellular matrix</keyword>
<dbReference type="Gene3D" id="2.60.120.260">
    <property type="entry name" value="Galactose-binding domain-like"/>
    <property type="match status" value="1"/>
</dbReference>
<sequence length="396" mass="45082">MRVSHGFAASLLCFILPVLVHSQDTQQVCLGRGCYPATGNLLVGRENFLQASSTCGLYYPQRYCVVGDVSDIEKCFACDSRQPWSEANPDSHNITNIVTTFSKDRLRRWWQAENGQEEVSIQLDLNAEFHFTHLIITFKTFRPKSMFIERSFDFGKTWRKYRYFAEDCKKSFPEIPMGPVQSLENATICEEKYSNVLPASGGEVVFKVLPPHMKIDNPYSPEVQNLLKLTNLRVIFKELHTLGDDLLAQTREINEKYYYAIYDMVVRGSCSCYGHASECVPAEGEDSDLTDMVYSQCKCTHNTKGKNCEMCADFYNDRPWVPAIGKEIGECKKCECHDHATSCHFDPAVYHANGNVSGGVCDNCMHNTDGLNCEICKTHFYQDPSRDLRDPYVCHM</sequence>
<comment type="caution">
    <text evidence="12">The sequence shown here is derived from an EMBL/GenBank/DDBJ whole genome shotgun (WGS) entry which is preliminary data.</text>
</comment>
<evidence type="ECO:0000256" key="4">
    <source>
        <dbReference type="ARBA" id="ARBA00022737"/>
    </source>
</evidence>
<dbReference type="PANTHER" id="PTHR10574:SF375">
    <property type="entry name" value="LAMININ SUBUNIT BETA-1"/>
    <property type="match status" value="1"/>
</dbReference>
<keyword evidence="2" id="KW-0964">Secreted</keyword>
<dbReference type="FunFam" id="2.60.120.260:FF:000010">
    <property type="entry name" value="Laminin subunit beta 1"/>
    <property type="match status" value="1"/>
</dbReference>
<dbReference type="CDD" id="cd00055">
    <property type="entry name" value="EGF_Lam"/>
    <property type="match status" value="2"/>
</dbReference>
<comment type="subcellular location">
    <subcellularLocation>
        <location evidence="1">Secreted</location>
        <location evidence="1">Extracellular space</location>
        <location evidence="1">Extracellular matrix</location>
        <location evidence="1">Basement membrane</location>
    </subcellularLocation>
</comment>
<evidence type="ECO:0000313" key="12">
    <source>
        <dbReference type="EMBL" id="KAF6030637.1"/>
    </source>
</evidence>
<dbReference type="SMART" id="SM00136">
    <property type="entry name" value="LamNT"/>
    <property type="match status" value="1"/>
</dbReference>
<evidence type="ECO:0000256" key="10">
    <source>
        <dbReference type="SAM" id="SignalP"/>
    </source>
</evidence>
<dbReference type="SMART" id="SM00180">
    <property type="entry name" value="EGF_Lam"/>
    <property type="match status" value="2"/>
</dbReference>
<keyword evidence="6" id="KW-0130">Cell adhesion</keyword>
<evidence type="ECO:0000256" key="2">
    <source>
        <dbReference type="ARBA" id="ARBA00022525"/>
    </source>
</evidence>
<dbReference type="InterPro" id="IPR002049">
    <property type="entry name" value="LE_dom"/>
</dbReference>
<evidence type="ECO:0000259" key="11">
    <source>
        <dbReference type="PROSITE" id="PS51117"/>
    </source>
</evidence>
<dbReference type="GO" id="GO:0009887">
    <property type="term" value="P:animal organ morphogenesis"/>
    <property type="evidence" value="ECO:0007669"/>
    <property type="project" value="TreeGrafter"/>
</dbReference>
<accession>A0A7J7JXD9</accession>
<keyword evidence="4" id="KW-0677">Repeat</keyword>
<dbReference type="OrthoDB" id="5985440at2759"/>
<keyword evidence="13" id="KW-1185">Reference proteome</keyword>
<dbReference type="AlphaFoldDB" id="A0A7J7JXD9"/>
<dbReference type="GO" id="GO:0007411">
    <property type="term" value="P:axon guidance"/>
    <property type="evidence" value="ECO:0007669"/>
    <property type="project" value="TreeGrafter"/>
</dbReference>
<dbReference type="Pfam" id="PF00053">
    <property type="entry name" value="EGF_laminin"/>
    <property type="match status" value="2"/>
</dbReference>
<proteinExistence type="predicted"/>
<dbReference type="GO" id="GO:0009888">
    <property type="term" value="P:tissue development"/>
    <property type="evidence" value="ECO:0007669"/>
    <property type="project" value="TreeGrafter"/>
</dbReference>
<feature type="chain" id="PRO_5029852606" evidence="10">
    <location>
        <begin position="23"/>
        <end position="396"/>
    </location>
</feature>
<dbReference type="Gene3D" id="2.170.300.10">
    <property type="entry name" value="Tie2 ligand-binding domain superfamily"/>
    <property type="match status" value="1"/>
</dbReference>
<keyword evidence="5" id="KW-0084">Basement membrane</keyword>
<evidence type="ECO:0000256" key="5">
    <source>
        <dbReference type="ARBA" id="ARBA00022869"/>
    </source>
</evidence>
<dbReference type="InterPro" id="IPR050440">
    <property type="entry name" value="Laminin/Netrin_ECM"/>
</dbReference>
<dbReference type="PROSITE" id="PS01248">
    <property type="entry name" value="EGF_LAM_1"/>
    <property type="match status" value="1"/>
</dbReference>
<gene>
    <name evidence="12" type="ORF">EB796_011044</name>
</gene>
<dbReference type="PROSITE" id="PS51117">
    <property type="entry name" value="LAMININ_NTER"/>
    <property type="match status" value="1"/>
</dbReference>
<evidence type="ECO:0000256" key="8">
    <source>
        <dbReference type="ARBA" id="ARBA00023180"/>
    </source>
</evidence>
<keyword evidence="8" id="KW-0325">Glycoprotein</keyword>
<dbReference type="EMBL" id="VXIV02001682">
    <property type="protein sequence ID" value="KAF6030637.1"/>
    <property type="molecule type" value="Genomic_DNA"/>
</dbReference>
<dbReference type="GO" id="GO:0043256">
    <property type="term" value="C:laminin complex"/>
    <property type="evidence" value="ECO:0007669"/>
    <property type="project" value="TreeGrafter"/>
</dbReference>
<evidence type="ECO:0000256" key="6">
    <source>
        <dbReference type="ARBA" id="ARBA00022889"/>
    </source>
</evidence>
<dbReference type="GO" id="GO:0016477">
    <property type="term" value="P:cell migration"/>
    <property type="evidence" value="ECO:0007669"/>
    <property type="project" value="TreeGrafter"/>
</dbReference>
<keyword evidence="7" id="KW-1015">Disulfide bond</keyword>
<dbReference type="GO" id="GO:0070831">
    <property type="term" value="P:basement membrane assembly"/>
    <property type="evidence" value="ECO:0007669"/>
    <property type="project" value="TreeGrafter"/>
</dbReference>
<evidence type="ECO:0000256" key="3">
    <source>
        <dbReference type="ARBA" id="ARBA00022530"/>
    </source>
</evidence>
<dbReference type="Proteomes" id="UP000593567">
    <property type="component" value="Unassembled WGS sequence"/>
</dbReference>